<keyword evidence="2" id="KW-0732">Signal</keyword>
<proteinExistence type="predicted"/>
<dbReference type="InterPro" id="IPR000757">
    <property type="entry name" value="Beta-glucanase-like"/>
</dbReference>
<evidence type="ECO:0000256" key="2">
    <source>
        <dbReference type="SAM" id="SignalP"/>
    </source>
</evidence>
<evidence type="ECO:0000313" key="5">
    <source>
        <dbReference type="Proteomes" id="UP001501444"/>
    </source>
</evidence>
<gene>
    <name evidence="4" type="ORF">GCM10010170_032780</name>
</gene>
<keyword evidence="1" id="KW-0812">Transmembrane</keyword>
<dbReference type="CDD" id="cd00413">
    <property type="entry name" value="Glyco_hydrolase_16"/>
    <property type="match status" value="1"/>
</dbReference>
<dbReference type="Gene3D" id="2.60.120.200">
    <property type="match status" value="1"/>
</dbReference>
<keyword evidence="5" id="KW-1185">Reference proteome</keyword>
<name>A0ABP5T5T8_9ACTN</name>
<comment type="caution">
    <text evidence="4">The sequence shown here is derived from an EMBL/GenBank/DDBJ whole genome shotgun (WGS) entry which is preliminary data.</text>
</comment>
<reference evidence="5" key="1">
    <citation type="journal article" date="2019" name="Int. J. Syst. Evol. Microbiol.">
        <title>The Global Catalogue of Microorganisms (GCM) 10K type strain sequencing project: providing services to taxonomists for standard genome sequencing and annotation.</title>
        <authorList>
            <consortium name="The Broad Institute Genomics Platform"/>
            <consortium name="The Broad Institute Genome Sequencing Center for Infectious Disease"/>
            <person name="Wu L."/>
            <person name="Ma J."/>
        </authorList>
    </citation>
    <scope>NUCLEOTIDE SEQUENCE [LARGE SCALE GENOMIC DNA]</scope>
    <source>
        <strain evidence="5">JCM 3272</strain>
    </source>
</reference>
<dbReference type="SUPFAM" id="SSF49899">
    <property type="entry name" value="Concanavalin A-like lectins/glucanases"/>
    <property type="match status" value="1"/>
</dbReference>
<keyword evidence="1" id="KW-0472">Membrane</keyword>
<dbReference type="Proteomes" id="UP001501444">
    <property type="component" value="Unassembled WGS sequence"/>
</dbReference>
<protein>
    <recommendedName>
        <fullName evidence="3">GH16 domain-containing protein</fullName>
    </recommendedName>
</protein>
<feature type="domain" description="GH16" evidence="3">
    <location>
        <begin position="36"/>
        <end position="249"/>
    </location>
</feature>
<dbReference type="EMBL" id="BAAARV010000025">
    <property type="protein sequence ID" value="GAA2346179.1"/>
    <property type="molecule type" value="Genomic_DNA"/>
</dbReference>
<dbReference type="PROSITE" id="PS51762">
    <property type="entry name" value="GH16_2"/>
    <property type="match status" value="1"/>
</dbReference>
<evidence type="ECO:0000256" key="1">
    <source>
        <dbReference type="SAM" id="Phobius"/>
    </source>
</evidence>
<sequence>MCAEAVTMLRRVTAVLVVVASTALTFPGRVNAADPVGWKPVFSMSFDDQGTLPTGCSAYNGAEEGAQAGYFLPEAVTVSGGHLRLALHRRAYAGKQFVTGEVRCLGAAQQFGRYEFKARVPVGAGIGSMALLRPVDGQATRHGSQLEIMARPGAEQAEVSNGDGTEVNTKVLDGSYSDWHTYVIEWAPSGFRVYVDAKERWVDPAASTEPRWFGFAVTTGDKAGTPGSSTALPAEFQIDYLRIWAFAPVSSTSSAAGPSTRAEGGSPAGPVGRHWSLWLAVVAAVASALALFAFVIHKTRPRRPPSSHRA</sequence>
<feature type="transmembrane region" description="Helical" evidence="1">
    <location>
        <begin position="275"/>
        <end position="296"/>
    </location>
</feature>
<evidence type="ECO:0000313" key="4">
    <source>
        <dbReference type="EMBL" id="GAA2346179.1"/>
    </source>
</evidence>
<dbReference type="InterPro" id="IPR013320">
    <property type="entry name" value="ConA-like_dom_sf"/>
</dbReference>
<feature type="chain" id="PRO_5045392111" description="GH16 domain-containing protein" evidence="2">
    <location>
        <begin position="33"/>
        <end position="310"/>
    </location>
</feature>
<accession>A0ABP5T5T8</accession>
<feature type="signal peptide" evidence="2">
    <location>
        <begin position="1"/>
        <end position="32"/>
    </location>
</feature>
<keyword evidence="1" id="KW-1133">Transmembrane helix</keyword>
<organism evidence="4 5">
    <name type="scientific">Dactylosporangium salmoneum</name>
    <dbReference type="NCBI Taxonomy" id="53361"/>
    <lineage>
        <taxon>Bacteria</taxon>
        <taxon>Bacillati</taxon>
        <taxon>Actinomycetota</taxon>
        <taxon>Actinomycetes</taxon>
        <taxon>Micromonosporales</taxon>
        <taxon>Micromonosporaceae</taxon>
        <taxon>Dactylosporangium</taxon>
    </lineage>
</organism>
<evidence type="ECO:0000259" key="3">
    <source>
        <dbReference type="PROSITE" id="PS51762"/>
    </source>
</evidence>